<dbReference type="Pfam" id="PF00664">
    <property type="entry name" value="ABC_membrane"/>
    <property type="match status" value="1"/>
</dbReference>
<dbReference type="PANTHER" id="PTHR43394">
    <property type="entry name" value="ATP-DEPENDENT PERMEASE MDL1, MITOCHONDRIAL"/>
    <property type="match status" value="1"/>
</dbReference>
<proteinExistence type="predicted"/>
<sequence>MCVPRCAHYAALDKGNRKKNAEGRAGQRRQLLQWLRALGTALKRVEGFHSLGGPAAPVPVPKELWAPTALEDVMASAALQSGSKSIRELADELDDYIERAPYRLNVLCFIGGAAIVVNGIFGVLDVFDVFGQPIYYVVNAYMVFFGAVTCITEVRANFAAQLHDTVQGVQRWMHEWARGLTLIWGRGLFYLFQGTFCMLSSSLVSLGLVIGAYMIVVGLLCLKIGYKKHFGSSSPDYIRAHQTFAYLAASSAASRILLRQGSVVVAVGAERETRRAKLQDLASDNPSYNQDLLEQVPLARLVVAVPGLSKVLQKVPTQELQTEAGALECRTTAESIADAAEELAKAHYQAPEALDGFAVSAALTACELRRKVADARLAVTGSTESLAKPRILDAEAVTKGEAECDVLQRRAEEARDLEETIEKRCPPGLSYALQKLYIKELADAESMVRFRRLAQWQCVAGLVWRFKRTLPFIFLSSMLSMVLGAFSSMRLHYQAAVINLAKDAVTGPTPGQGALAPASIGQTVGAMIVSELILQLAEFARGRLSLRGKSKVIQELKVALFGALLRQDLEYLEQCDLWQLRSMIGSCGTTISQVVDFPATAVEASVRLAAAILALSRQNRGLAAFLIVMLPLRFLLSQLLQRFEERLQDQNSLPDFKGQINSCWSSLVRPPALRTMRAFAREPVELATFARFLAVHDQLQQRKMLVFRLVQPLQALLEHGLEIGTLWYGGRLALRGEMQHLWFQLVIFSLVKYGYVFWGRCFVDAEEGDMRWDVEFRKVSFEYQQRQGATVLTDLSFHVKEGEFLGILGATGSGKSTILSLLLRLYEPAGGEIFLGGRALREYNPLWLRRHVGFVSQDLVLCRRTVRENLLYGCVSVDMSGHAQVDEPSEELAKAALRSAQCEDTFFNQAAFPNLWHTDVGDGGSDLSGGERQRLALARAIVKQPRLLILDEATSALDEISQAKLQEEVEVLRKAHGVTVICVAHRLSNLAKADRLLVLQNGKLAEEGTPAELLQKTDGIFAEYARAHQAVLQDQ</sequence>
<dbReference type="InterPro" id="IPR011527">
    <property type="entry name" value="ABC1_TM_dom"/>
</dbReference>
<dbReference type="SMART" id="SM00382">
    <property type="entry name" value="AAA"/>
    <property type="match status" value="1"/>
</dbReference>
<keyword evidence="4" id="KW-0067">ATP-binding</keyword>
<evidence type="ECO:0000256" key="1">
    <source>
        <dbReference type="ARBA" id="ARBA00004141"/>
    </source>
</evidence>
<keyword evidence="3" id="KW-0547">Nucleotide-binding</keyword>
<evidence type="ECO:0000256" key="5">
    <source>
        <dbReference type="ARBA" id="ARBA00022989"/>
    </source>
</evidence>
<evidence type="ECO:0000256" key="7">
    <source>
        <dbReference type="SAM" id="Coils"/>
    </source>
</evidence>
<feature type="domain" description="ABC transmembrane type-1" evidence="10">
    <location>
        <begin position="470"/>
        <end position="738"/>
    </location>
</feature>
<feature type="transmembrane region" description="Helical" evidence="8">
    <location>
        <begin position="106"/>
        <end position="127"/>
    </location>
</feature>
<comment type="subcellular location">
    <subcellularLocation>
        <location evidence="1">Membrane</location>
        <topology evidence="1">Multi-pass membrane protein</topology>
    </subcellularLocation>
</comment>
<feature type="domain" description="ABC transporter" evidence="9">
    <location>
        <begin position="774"/>
        <end position="1026"/>
    </location>
</feature>
<dbReference type="InterPro" id="IPR039421">
    <property type="entry name" value="Type_1_exporter"/>
</dbReference>
<dbReference type="GO" id="GO:0015421">
    <property type="term" value="F:ABC-type oligopeptide transporter activity"/>
    <property type="evidence" value="ECO:0007669"/>
    <property type="project" value="TreeGrafter"/>
</dbReference>
<dbReference type="SUPFAM" id="SSF52540">
    <property type="entry name" value="P-loop containing nucleoside triphosphate hydrolases"/>
    <property type="match status" value="1"/>
</dbReference>
<dbReference type="InterPro" id="IPR003593">
    <property type="entry name" value="AAA+_ATPase"/>
</dbReference>
<organism evidence="11 12">
    <name type="scientific">Symbiodinium pilosum</name>
    <name type="common">Dinoflagellate</name>
    <dbReference type="NCBI Taxonomy" id="2952"/>
    <lineage>
        <taxon>Eukaryota</taxon>
        <taxon>Sar</taxon>
        <taxon>Alveolata</taxon>
        <taxon>Dinophyceae</taxon>
        <taxon>Suessiales</taxon>
        <taxon>Symbiodiniaceae</taxon>
        <taxon>Symbiodinium</taxon>
    </lineage>
</organism>
<dbReference type="PANTHER" id="PTHR43394:SF1">
    <property type="entry name" value="ATP-BINDING CASSETTE SUB-FAMILY B MEMBER 10, MITOCHONDRIAL"/>
    <property type="match status" value="1"/>
</dbReference>
<dbReference type="PROSITE" id="PS00211">
    <property type="entry name" value="ABC_TRANSPORTER_1"/>
    <property type="match status" value="1"/>
</dbReference>
<evidence type="ECO:0000256" key="2">
    <source>
        <dbReference type="ARBA" id="ARBA00022692"/>
    </source>
</evidence>
<reference evidence="11" key="1">
    <citation type="submission" date="2021-02" db="EMBL/GenBank/DDBJ databases">
        <authorList>
            <person name="Dougan E. K."/>
            <person name="Rhodes N."/>
            <person name="Thang M."/>
            <person name="Chan C."/>
        </authorList>
    </citation>
    <scope>NUCLEOTIDE SEQUENCE</scope>
</reference>
<protein>
    <submittedName>
        <fullName evidence="11">ABCB10 protein</fullName>
    </submittedName>
</protein>
<dbReference type="GO" id="GO:0005524">
    <property type="term" value="F:ATP binding"/>
    <property type="evidence" value="ECO:0007669"/>
    <property type="project" value="UniProtKB-KW"/>
</dbReference>
<feature type="transmembrane region" description="Helical" evidence="8">
    <location>
        <begin position="133"/>
        <end position="154"/>
    </location>
</feature>
<evidence type="ECO:0000313" key="12">
    <source>
        <dbReference type="Proteomes" id="UP000649617"/>
    </source>
</evidence>
<comment type="caution">
    <text evidence="11">The sequence shown here is derived from an EMBL/GenBank/DDBJ whole genome shotgun (WGS) entry which is preliminary data.</text>
</comment>
<dbReference type="EMBL" id="CAJNIZ010007324">
    <property type="protein sequence ID" value="CAE7257164.1"/>
    <property type="molecule type" value="Genomic_DNA"/>
</dbReference>
<dbReference type="InterPro" id="IPR027417">
    <property type="entry name" value="P-loop_NTPase"/>
</dbReference>
<evidence type="ECO:0000259" key="9">
    <source>
        <dbReference type="PROSITE" id="PS50893"/>
    </source>
</evidence>
<dbReference type="PROSITE" id="PS50893">
    <property type="entry name" value="ABC_TRANSPORTER_2"/>
    <property type="match status" value="1"/>
</dbReference>
<dbReference type="InterPro" id="IPR036640">
    <property type="entry name" value="ABC1_TM_sf"/>
</dbReference>
<evidence type="ECO:0000256" key="3">
    <source>
        <dbReference type="ARBA" id="ARBA00022741"/>
    </source>
</evidence>
<dbReference type="Gene3D" id="3.40.50.300">
    <property type="entry name" value="P-loop containing nucleotide triphosphate hydrolases"/>
    <property type="match status" value="1"/>
</dbReference>
<keyword evidence="5 8" id="KW-1133">Transmembrane helix</keyword>
<accession>A0A812M2G5</accession>
<dbReference type="Proteomes" id="UP000649617">
    <property type="component" value="Unassembled WGS sequence"/>
</dbReference>
<dbReference type="PROSITE" id="PS50929">
    <property type="entry name" value="ABC_TM1F"/>
    <property type="match status" value="1"/>
</dbReference>
<feature type="coiled-coil region" evidence="7">
    <location>
        <begin position="397"/>
        <end position="424"/>
    </location>
</feature>
<dbReference type="AlphaFoldDB" id="A0A812M2G5"/>
<gene>
    <name evidence="11" type="primary">ABCB10</name>
    <name evidence="11" type="ORF">SPIL2461_LOCUS5255</name>
</gene>
<keyword evidence="2 8" id="KW-0812">Transmembrane</keyword>
<name>A0A812M2G5_SYMPI</name>
<dbReference type="Gene3D" id="1.20.1560.10">
    <property type="entry name" value="ABC transporter type 1, transmembrane domain"/>
    <property type="match status" value="1"/>
</dbReference>
<dbReference type="Pfam" id="PF00005">
    <property type="entry name" value="ABC_tran"/>
    <property type="match status" value="1"/>
</dbReference>
<keyword evidence="7" id="KW-0175">Coiled coil</keyword>
<evidence type="ECO:0000256" key="6">
    <source>
        <dbReference type="ARBA" id="ARBA00023136"/>
    </source>
</evidence>
<dbReference type="GO" id="GO:0016887">
    <property type="term" value="F:ATP hydrolysis activity"/>
    <property type="evidence" value="ECO:0007669"/>
    <property type="project" value="InterPro"/>
</dbReference>
<dbReference type="GO" id="GO:0016020">
    <property type="term" value="C:membrane"/>
    <property type="evidence" value="ECO:0007669"/>
    <property type="project" value="UniProtKB-SubCell"/>
</dbReference>
<evidence type="ECO:0000259" key="10">
    <source>
        <dbReference type="PROSITE" id="PS50929"/>
    </source>
</evidence>
<dbReference type="InterPro" id="IPR003439">
    <property type="entry name" value="ABC_transporter-like_ATP-bd"/>
</dbReference>
<evidence type="ECO:0000256" key="4">
    <source>
        <dbReference type="ARBA" id="ARBA00022840"/>
    </source>
</evidence>
<evidence type="ECO:0000256" key="8">
    <source>
        <dbReference type="SAM" id="Phobius"/>
    </source>
</evidence>
<dbReference type="OrthoDB" id="6500128at2759"/>
<feature type="transmembrane region" description="Helical" evidence="8">
    <location>
        <begin position="198"/>
        <end position="222"/>
    </location>
</feature>
<dbReference type="InterPro" id="IPR017871">
    <property type="entry name" value="ABC_transporter-like_CS"/>
</dbReference>
<keyword evidence="6 8" id="KW-0472">Membrane</keyword>
<keyword evidence="12" id="KW-1185">Reference proteome</keyword>
<evidence type="ECO:0000313" key="11">
    <source>
        <dbReference type="EMBL" id="CAE7257164.1"/>
    </source>
</evidence>
<dbReference type="SUPFAM" id="SSF90123">
    <property type="entry name" value="ABC transporter transmembrane region"/>
    <property type="match status" value="1"/>
</dbReference>